<dbReference type="SUPFAM" id="SSF46785">
    <property type="entry name" value="Winged helix' DNA-binding domain"/>
    <property type="match status" value="1"/>
</dbReference>
<dbReference type="InterPro" id="IPR036390">
    <property type="entry name" value="WH_DNA-bd_sf"/>
</dbReference>
<evidence type="ECO:0000313" key="1">
    <source>
        <dbReference type="EMBL" id="ACB40463.1"/>
    </source>
</evidence>
<dbReference type="EMBL" id="CP001014">
    <property type="protein sequence ID" value="ACB40463.1"/>
    <property type="molecule type" value="Genomic_DNA"/>
</dbReference>
<dbReference type="OrthoDB" id="24075at2157"/>
<gene>
    <name evidence="1" type="ordered locus">Tneu_1539</name>
</gene>
<dbReference type="InterPro" id="IPR036388">
    <property type="entry name" value="WH-like_DNA-bd_sf"/>
</dbReference>
<name>B1Y9N4_PYRNV</name>
<evidence type="ECO:0000313" key="2">
    <source>
        <dbReference type="Proteomes" id="UP000001694"/>
    </source>
</evidence>
<protein>
    <submittedName>
        <fullName evidence="1">Uncharacterized protein</fullName>
    </submittedName>
</protein>
<dbReference type="STRING" id="444157.Tneu_1539"/>
<dbReference type="GeneID" id="6165376"/>
<dbReference type="KEGG" id="tne:Tneu_1539"/>
<dbReference type="eggNOG" id="arCOG05679">
    <property type="taxonomic scope" value="Archaea"/>
</dbReference>
<keyword evidence="2" id="KW-1185">Reference proteome</keyword>
<sequence length="63" mass="7033">MPSGVKNKIYEYLSQNKGKELTAEEIAKIIGVEKVAVVKAQLTRLIREGKVEKTAEGRYKVKA</sequence>
<organism evidence="1 2">
    <name type="scientific">Pyrobaculum neutrophilum (strain DSM 2338 / JCM 9278 / NBRC 100436 / V24Sta)</name>
    <name type="common">Thermoproteus neutrophilus</name>
    <dbReference type="NCBI Taxonomy" id="444157"/>
    <lineage>
        <taxon>Archaea</taxon>
        <taxon>Thermoproteota</taxon>
        <taxon>Thermoprotei</taxon>
        <taxon>Thermoproteales</taxon>
        <taxon>Thermoproteaceae</taxon>
        <taxon>Pyrobaculum</taxon>
    </lineage>
</organism>
<dbReference type="AlphaFoldDB" id="B1Y9N4"/>
<accession>B1Y9N4</accession>
<dbReference type="Gene3D" id="1.10.10.10">
    <property type="entry name" value="Winged helix-like DNA-binding domain superfamily/Winged helix DNA-binding domain"/>
    <property type="match status" value="1"/>
</dbReference>
<dbReference type="Proteomes" id="UP000001694">
    <property type="component" value="Chromosome"/>
</dbReference>
<dbReference type="HOGENOM" id="CLU_2893385_0_0_2"/>
<dbReference type="RefSeq" id="WP_012350882.1">
    <property type="nucleotide sequence ID" value="NC_010525.1"/>
</dbReference>
<proteinExistence type="predicted"/>
<reference evidence="1" key="1">
    <citation type="submission" date="2008-03" db="EMBL/GenBank/DDBJ databases">
        <title>Complete sequence of Thermoproteus neutrophilus V24Sta.</title>
        <authorList>
            <consortium name="US DOE Joint Genome Institute"/>
            <person name="Copeland A."/>
            <person name="Lucas S."/>
            <person name="Lapidus A."/>
            <person name="Glavina del Rio T."/>
            <person name="Dalin E."/>
            <person name="Tice H."/>
            <person name="Bruce D."/>
            <person name="Goodwin L."/>
            <person name="Pitluck S."/>
            <person name="Sims D."/>
            <person name="Brettin T."/>
            <person name="Detter J.C."/>
            <person name="Han C."/>
            <person name="Kuske C.R."/>
            <person name="Schmutz J."/>
            <person name="Larimer F."/>
            <person name="Land M."/>
            <person name="Hauser L."/>
            <person name="Kyrpides N."/>
            <person name="Mikhailova N."/>
            <person name="Biddle J.F."/>
            <person name="Zhang Z."/>
            <person name="Fitz-Gibbon S.T."/>
            <person name="Lowe T.M."/>
            <person name="Saltikov C."/>
            <person name="House C.H."/>
            <person name="Richardson P."/>
        </authorList>
    </citation>
    <scope>NUCLEOTIDE SEQUENCE [LARGE SCALE GENOMIC DNA]</scope>
    <source>
        <strain evidence="1">V24Sta</strain>
    </source>
</reference>